<dbReference type="EMBL" id="ANIZ01000010">
    <property type="protein sequence ID" value="ETI57700.1"/>
    <property type="molecule type" value="Genomic_DNA"/>
</dbReference>
<sequence length="50" mass="5819">MAHRTIETVESVLYTSLVNRIKMHERIEADSTLTNYPYALYTTDVKFQPA</sequence>
<reference evidence="1 2" key="1">
    <citation type="submission" date="2013-11" db="EMBL/GenBank/DDBJ databases">
        <title>The Genome Sequence of Phytophthora parasitica P1569.</title>
        <authorList>
            <consortium name="The Broad Institute Genomics Platform"/>
            <person name="Russ C."/>
            <person name="Tyler B."/>
            <person name="Panabieres F."/>
            <person name="Shan W."/>
            <person name="Tripathy S."/>
            <person name="Grunwald N."/>
            <person name="Machado M."/>
            <person name="Johnson C.S."/>
            <person name="Arredondo F."/>
            <person name="Hong C."/>
            <person name="Coffey M."/>
            <person name="Young S.K."/>
            <person name="Zeng Q."/>
            <person name="Gargeya S."/>
            <person name="Fitzgerald M."/>
            <person name="Abouelleil A."/>
            <person name="Alvarado L."/>
            <person name="Chapman S.B."/>
            <person name="Gainer-Dewar J."/>
            <person name="Goldberg J."/>
            <person name="Griggs A."/>
            <person name="Gujja S."/>
            <person name="Hansen M."/>
            <person name="Howarth C."/>
            <person name="Imamovic A."/>
            <person name="Ireland A."/>
            <person name="Larimer J."/>
            <person name="McCowan C."/>
            <person name="Murphy C."/>
            <person name="Pearson M."/>
            <person name="Poon T.W."/>
            <person name="Priest M."/>
            <person name="Roberts A."/>
            <person name="Saif S."/>
            <person name="Shea T."/>
            <person name="Sykes S."/>
            <person name="Wortman J."/>
            <person name="Nusbaum C."/>
            <person name="Birren B."/>
        </authorList>
    </citation>
    <scope>NUCLEOTIDE SEQUENCE [LARGE SCALE GENOMIC DNA]</scope>
    <source>
        <strain evidence="1 2">P1569</strain>
    </source>
</reference>
<gene>
    <name evidence="1" type="ORF">F443_00038</name>
</gene>
<proteinExistence type="predicted"/>
<dbReference type="Proteomes" id="UP000018721">
    <property type="component" value="Unassembled WGS sequence"/>
</dbReference>
<evidence type="ECO:0000313" key="2">
    <source>
        <dbReference type="Proteomes" id="UP000018721"/>
    </source>
</evidence>
<organism evidence="1 2">
    <name type="scientific">Phytophthora nicotianae P1569</name>
    <dbReference type="NCBI Taxonomy" id="1317065"/>
    <lineage>
        <taxon>Eukaryota</taxon>
        <taxon>Sar</taxon>
        <taxon>Stramenopiles</taxon>
        <taxon>Oomycota</taxon>
        <taxon>Peronosporomycetes</taxon>
        <taxon>Peronosporales</taxon>
        <taxon>Peronosporaceae</taxon>
        <taxon>Phytophthora</taxon>
    </lineage>
</organism>
<keyword evidence="2" id="KW-1185">Reference proteome</keyword>
<protein>
    <submittedName>
        <fullName evidence="1">Uncharacterized protein</fullName>
    </submittedName>
</protein>
<dbReference type="HOGENOM" id="CLU_3128362_0_0_1"/>
<dbReference type="AlphaFoldDB" id="V9G1S1"/>
<name>V9G1S1_PHYNI</name>
<accession>V9G1S1</accession>
<comment type="caution">
    <text evidence="1">The sequence shown here is derived from an EMBL/GenBank/DDBJ whole genome shotgun (WGS) entry which is preliminary data.</text>
</comment>
<evidence type="ECO:0000313" key="1">
    <source>
        <dbReference type="EMBL" id="ETI57700.1"/>
    </source>
</evidence>